<dbReference type="Pfam" id="PF00379">
    <property type="entry name" value="Chitin_bind_4"/>
    <property type="match status" value="1"/>
</dbReference>
<evidence type="ECO:0000313" key="1">
    <source>
        <dbReference type="EMBL" id="CAD7227091.1"/>
    </source>
</evidence>
<dbReference type="InterPro" id="IPR051217">
    <property type="entry name" value="Insect_Cuticle_Struc_Prot"/>
</dbReference>
<accession>A0A7R8ZMJ8</accession>
<dbReference type="GO" id="GO:0005615">
    <property type="term" value="C:extracellular space"/>
    <property type="evidence" value="ECO:0007669"/>
    <property type="project" value="TreeGrafter"/>
</dbReference>
<name>A0A7R8ZMJ8_9CRUS</name>
<dbReference type="GO" id="GO:0031012">
    <property type="term" value="C:extracellular matrix"/>
    <property type="evidence" value="ECO:0007669"/>
    <property type="project" value="TreeGrafter"/>
</dbReference>
<gene>
    <name evidence="1" type="ORF">CTOB1V02_LOCUS5000</name>
</gene>
<dbReference type="PROSITE" id="PS00233">
    <property type="entry name" value="CHIT_BIND_RR_1"/>
    <property type="match status" value="1"/>
</dbReference>
<dbReference type="AlphaFoldDB" id="A0A7R8ZMJ8"/>
<reference evidence="1" key="1">
    <citation type="submission" date="2020-11" db="EMBL/GenBank/DDBJ databases">
        <authorList>
            <person name="Tran Van P."/>
        </authorList>
    </citation>
    <scope>NUCLEOTIDE SEQUENCE</scope>
</reference>
<proteinExistence type="predicted"/>
<dbReference type="EMBL" id="OB661031">
    <property type="protein sequence ID" value="CAD7227091.1"/>
    <property type="molecule type" value="Genomic_DNA"/>
</dbReference>
<dbReference type="InterPro" id="IPR000618">
    <property type="entry name" value="Insect_cuticle"/>
</dbReference>
<organism evidence="1">
    <name type="scientific">Cyprideis torosa</name>
    <dbReference type="NCBI Taxonomy" id="163714"/>
    <lineage>
        <taxon>Eukaryota</taxon>
        <taxon>Metazoa</taxon>
        <taxon>Ecdysozoa</taxon>
        <taxon>Arthropoda</taxon>
        <taxon>Crustacea</taxon>
        <taxon>Oligostraca</taxon>
        <taxon>Ostracoda</taxon>
        <taxon>Podocopa</taxon>
        <taxon>Podocopida</taxon>
        <taxon>Cytherocopina</taxon>
        <taxon>Cytheroidea</taxon>
        <taxon>Cytherideidae</taxon>
        <taxon>Cyprideis</taxon>
    </lineage>
</organism>
<dbReference type="GO" id="GO:0042302">
    <property type="term" value="F:structural constituent of cuticle"/>
    <property type="evidence" value="ECO:0007669"/>
    <property type="project" value="UniProtKB-UniRule"/>
</dbReference>
<dbReference type="PANTHER" id="PTHR12236">
    <property type="entry name" value="STRUCTURAL CONTITUENT OF CUTICLE"/>
    <property type="match status" value="1"/>
</dbReference>
<dbReference type="InterPro" id="IPR031311">
    <property type="entry name" value="CHIT_BIND_RR_consensus"/>
</dbReference>
<dbReference type="PANTHER" id="PTHR12236:SF79">
    <property type="entry name" value="CUTICULAR PROTEIN 50CB-RELATED"/>
    <property type="match status" value="1"/>
</dbReference>
<sequence length="189" mass="21241">MLFQIALGLACLASSFAVDPYSYSPKPSYGGYGGYSPKPSYGGYKEVYPDVLWAYISTPSFPVLQKPYYNFGYTVKDDYSGNYYGHEEKRDGYETQGAYQVLLPDGRTQTVSYTANEYGYNADVKYDGYPKYDSYKAAPYKAAPSYHTPKYVAAPSYGYSPKPSYGYSKPSYGYSKPSYGYSKPSYGYY</sequence>
<dbReference type="PRINTS" id="PR00947">
    <property type="entry name" value="CUTICLE"/>
</dbReference>
<protein>
    <submittedName>
        <fullName evidence="1">Uncharacterized protein</fullName>
    </submittedName>
</protein>
<dbReference type="OrthoDB" id="6884310at2759"/>
<dbReference type="PROSITE" id="PS51155">
    <property type="entry name" value="CHIT_BIND_RR_2"/>
    <property type="match status" value="1"/>
</dbReference>